<accession>A0A1H3VHY8</accession>
<evidence type="ECO:0000313" key="5">
    <source>
        <dbReference type="Proteomes" id="UP000199041"/>
    </source>
</evidence>
<gene>
    <name evidence="4" type="ORF">SAMN05192529_10183</name>
</gene>
<dbReference type="RefSeq" id="WP_091392034.1">
    <property type="nucleotide sequence ID" value="NZ_FNQY01000001.1"/>
</dbReference>
<dbReference type="Pfam" id="PF00583">
    <property type="entry name" value="Acetyltransf_1"/>
    <property type="match status" value="1"/>
</dbReference>
<dbReference type="Proteomes" id="UP000199041">
    <property type="component" value="Unassembled WGS sequence"/>
</dbReference>
<dbReference type="CDD" id="cd04301">
    <property type="entry name" value="NAT_SF"/>
    <property type="match status" value="1"/>
</dbReference>
<feature type="domain" description="N-acetyltransferase" evidence="3">
    <location>
        <begin position="3"/>
        <end position="143"/>
    </location>
</feature>
<dbReference type="Gene3D" id="3.40.630.30">
    <property type="match status" value="1"/>
</dbReference>
<organism evidence="4 5">
    <name type="scientific">Arachidicoccus rhizosphaerae</name>
    <dbReference type="NCBI Taxonomy" id="551991"/>
    <lineage>
        <taxon>Bacteria</taxon>
        <taxon>Pseudomonadati</taxon>
        <taxon>Bacteroidota</taxon>
        <taxon>Chitinophagia</taxon>
        <taxon>Chitinophagales</taxon>
        <taxon>Chitinophagaceae</taxon>
        <taxon>Arachidicoccus</taxon>
    </lineage>
</organism>
<reference evidence="4 5" key="1">
    <citation type="submission" date="2016-10" db="EMBL/GenBank/DDBJ databases">
        <authorList>
            <person name="de Groot N.N."/>
        </authorList>
    </citation>
    <scope>NUCLEOTIDE SEQUENCE [LARGE SCALE GENOMIC DNA]</scope>
    <source>
        <strain evidence="4 5">Vu-144</strain>
    </source>
</reference>
<dbReference type="STRING" id="551991.SAMN05192529_10183"/>
<name>A0A1H3VHY8_9BACT</name>
<dbReference type="InterPro" id="IPR050832">
    <property type="entry name" value="Bact_Acetyltransf"/>
</dbReference>
<evidence type="ECO:0000256" key="1">
    <source>
        <dbReference type="ARBA" id="ARBA00022679"/>
    </source>
</evidence>
<evidence type="ECO:0000259" key="3">
    <source>
        <dbReference type="PROSITE" id="PS51186"/>
    </source>
</evidence>
<dbReference type="SUPFAM" id="SSF55729">
    <property type="entry name" value="Acyl-CoA N-acyltransferases (Nat)"/>
    <property type="match status" value="1"/>
</dbReference>
<evidence type="ECO:0000256" key="2">
    <source>
        <dbReference type="ARBA" id="ARBA00023315"/>
    </source>
</evidence>
<keyword evidence="5" id="KW-1185">Reference proteome</keyword>
<dbReference type="OrthoDB" id="2352823at2"/>
<protein>
    <submittedName>
        <fullName evidence="4">Predicted N-acyltransferase, GNAT family</fullName>
    </submittedName>
</protein>
<evidence type="ECO:0000313" key="4">
    <source>
        <dbReference type="EMBL" id="SDZ73778.1"/>
    </source>
</evidence>
<keyword evidence="1 4" id="KW-0808">Transferase</keyword>
<dbReference type="PANTHER" id="PTHR43877">
    <property type="entry name" value="AMINOALKYLPHOSPHONATE N-ACETYLTRANSFERASE-RELATED-RELATED"/>
    <property type="match status" value="1"/>
</dbReference>
<dbReference type="EMBL" id="FNQY01000001">
    <property type="protein sequence ID" value="SDZ73778.1"/>
    <property type="molecule type" value="Genomic_DNA"/>
</dbReference>
<dbReference type="InterPro" id="IPR016181">
    <property type="entry name" value="Acyl_CoA_acyltransferase"/>
</dbReference>
<dbReference type="InterPro" id="IPR000182">
    <property type="entry name" value="GNAT_dom"/>
</dbReference>
<dbReference type="PROSITE" id="PS51186">
    <property type="entry name" value="GNAT"/>
    <property type="match status" value="1"/>
</dbReference>
<proteinExistence type="predicted"/>
<sequence>MAIQIIDYGSEAYMQMLQLRHQILRKPLGLELSKRDTVEDESDILIGCFESDKIMGCCMLKKMDAGSMRLRQMAVHSGLQGKGVGRALVGFAETIALDFGYGHMILHARNSAVGFYQKLGYQVFGEPFTEVSLPHRLMEKRLERLL</sequence>
<dbReference type="AlphaFoldDB" id="A0A1H3VHY8"/>
<dbReference type="GO" id="GO:0016747">
    <property type="term" value="F:acyltransferase activity, transferring groups other than amino-acyl groups"/>
    <property type="evidence" value="ECO:0007669"/>
    <property type="project" value="InterPro"/>
</dbReference>
<keyword evidence="2 4" id="KW-0012">Acyltransferase</keyword>